<dbReference type="HOGENOM" id="CLU_136025_2_0_4"/>
<dbReference type="OrthoDB" id="9813321at2"/>
<evidence type="ECO:0000313" key="2">
    <source>
        <dbReference type="EMBL" id="EEO29185.1"/>
    </source>
</evidence>
<name>C3X7K9_OXAFO</name>
<dbReference type="NCBIfam" id="TIGR02605">
    <property type="entry name" value="CxxC_CxxC_SSSS"/>
    <property type="match status" value="1"/>
</dbReference>
<dbReference type="Proteomes" id="UP000005089">
    <property type="component" value="Unassembled WGS sequence"/>
</dbReference>
<reference evidence="2 3" key="1">
    <citation type="submission" date="2009-02" db="EMBL/GenBank/DDBJ databases">
        <title>The Genome Sequence of Oxalobacter formigenes OXCC13.</title>
        <authorList>
            <consortium name="The Broad Institute Genome Sequencing Platform"/>
            <person name="Ward D."/>
            <person name="Young S.K."/>
            <person name="Kodira C.D."/>
            <person name="Zeng Q."/>
            <person name="Koehrsen M."/>
            <person name="Alvarado L."/>
            <person name="Berlin A."/>
            <person name="Borenstein D."/>
            <person name="Chen Z."/>
            <person name="Engels R."/>
            <person name="Freedman E."/>
            <person name="Gellesch M."/>
            <person name="Goldberg J."/>
            <person name="Griggs A."/>
            <person name="Gujja S."/>
            <person name="Heiman D."/>
            <person name="Hepburn T."/>
            <person name="Howarth C."/>
            <person name="Jen D."/>
            <person name="Larson L."/>
            <person name="Lewis B."/>
            <person name="Mehta T."/>
            <person name="Park D."/>
            <person name="Pearson M."/>
            <person name="Roberts A."/>
            <person name="Saif S."/>
            <person name="Shea T."/>
            <person name="Shenoy N."/>
            <person name="Sisk P."/>
            <person name="Stolte C."/>
            <person name="Sykes S."/>
            <person name="Walk T."/>
            <person name="White J."/>
            <person name="Yandava C."/>
            <person name="Allison M.J."/>
            <person name="Lander E."/>
            <person name="Nusbaum C."/>
            <person name="Galagan J."/>
            <person name="Birren B."/>
        </authorList>
    </citation>
    <scope>NUCLEOTIDE SEQUENCE [LARGE SCALE GENOMIC DNA]</scope>
    <source>
        <strain evidence="2 3">OXCC13</strain>
    </source>
</reference>
<dbReference type="InterPro" id="IPR013429">
    <property type="entry name" value="Regulatory_FmdB_Zinc_ribbon"/>
</dbReference>
<protein>
    <submittedName>
        <fullName evidence="2">Putative regulatory protein (CxxC_CxxC_SSSS)</fullName>
    </submittedName>
</protein>
<feature type="domain" description="Putative regulatory protein FmdB zinc ribbon" evidence="1">
    <location>
        <begin position="1"/>
        <end position="41"/>
    </location>
</feature>
<keyword evidence="3" id="KW-1185">Reference proteome</keyword>
<dbReference type="EMBL" id="GG658170">
    <property type="protein sequence ID" value="EEO29185.1"/>
    <property type="molecule type" value="Genomic_DNA"/>
</dbReference>
<sequence>MPMYEYECKSCGIFTVLRPLDERNSPTCCPACQTDAKRVIHSAPGTTWLGKQTVTMHEVNERSRHEPKTLEQYKSSVHGAGCSCCFTNKKSTATSEKALKTGGSRPWMISH</sequence>
<accession>C3X7K9</accession>
<gene>
    <name evidence="2" type="ORF">OFBG_00213</name>
</gene>
<dbReference type="GeneID" id="77135889"/>
<dbReference type="STRING" id="847.BRW83_2063"/>
<dbReference type="AlphaFoldDB" id="C3X7K9"/>
<evidence type="ECO:0000259" key="1">
    <source>
        <dbReference type="SMART" id="SM00834"/>
    </source>
</evidence>
<dbReference type="Pfam" id="PF09723">
    <property type="entry name" value="Zn_ribbon_8"/>
    <property type="match status" value="1"/>
</dbReference>
<evidence type="ECO:0000313" key="3">
    <source>
        <dbReference type="Proteomes" id="UP000005089"/>
    </source>
</evidence>
<proteinExistence type="predicted"/>
<dbReference type="SMART" id="SM00834">
    <property type="entry name" value="CxxC_CXXC_SSSS"/>
    <property type="match status" value="1"/>
</dbReference>
<dbReference type="RefSeq" id="WP_005879516.1">
    <property type="nucleotide sequence ID" value="NZ_CP019430.1"/>
</dbReference>
<organism evidence="2 3">
    <name type="scientific">Oxalobacter formigenes OXCC13</name>
    <dbReference type="NCBI Taxonomy" id="556269"/>
    <lineage>
        <taxon>Bacteria</taxon>
        <taxon>Pseudomonadati</taxon>
        <taxon>Pseudomonadota</taxon>
        <taxon>Betaproteobacteria</taxon>
        <taxon>Burkholderiales</taxon>
        <taxon>Oxalobacteraceae</taxon>
        <taxon>Oxalobacter</taxon>
    </lineage>
</organism>